<name>A0ACC1JK96_9FUNG</name>
<sequence length="135" mass="14730">LRPLRHIRVRVLGAAEPPQPAAHLLDPDPGRGAVAAHICVVGPGAGERKDGRLLRVPARAAARRRRARLWPLRRAVPPRLRVRQGVDRRVAARRPAGPVAAAGQWAWLRPAPRLARRRAAAAARRIPAHAAQLDL</sequence>
<organism evidence="1 2">
    <name type="scientific">Coemansia nantahalensis</name>
    <dbReference type="NCBI Taxonomy" id="2789366"/>
    <lineage>
        <taxon>Eukaryota</taxon>
        <taxon>Fungi</taxon>
        <taxon>Fungi incertae sedis</taxon>
        <taxon>Zoopagomycota</taxon>
        <taxon>Kickxellomycotina</taxon>
        <taxon>Kickxellomycetes</taxon>
        <taxon>Kickxellales</taxon>
        <taxon>Kickxellaceae</taxon>
        <taxon>Coemansia</taxon>
    </lineage>
</organism>
<evidence type="ECO:0000313" key="2">
    <source>
        <dbReference type="Proteomes" id="UP001140234"/>
    </source>
</evidence>
<feature type="non-terminal residue" evidence="1">
    <location>
        <position position="135"/>
    </location>
</feature>
<keyword evidence="2" id="KW-1185">Reference proteome</keyword>
<reference evidence="1" key="1">
    <citation type="submission" date="2022-07" db="EMBL/GenBank/DDBJ databases">
        <title>Phylogenomic reconstructions and comparative analyses of Kickxellomycotina fungi.</title>
        <authorList>
            <person name="Reynolds N.K."/>
            <person name="Stajich J.E."/>
            <person name="Barry K."/>
            <person name="Grigoriev I.V."/>
            <person name="Crous P."/>
            <person name="Smith M.E."/>
        </authorList>
    </citation>
    <scope>NUCLEOTIDE SEQUENCE</scope>
    <source>
        <strain evidence="1">CBS 109366</strain>
    </source>
</reference>
<proteinExistence type="predicted"/>
<evidence type="ECO:0000313" key="1">
    <source>
        <dbReference type="EMBL" id="KAJ2760809.1"/>
    </source>
</evidence>
<dbReference type="EMBL" id="JANBUJ010003400">
    <property type="protein sequence ID" value="KAJ2760809.1"/>
    <property type="molecule type" value="Genomic_DNA"/>
</dbReference>
<protein>
    <submittedName>
        <fullName evidence="1">Uncharacterized protein</fullName>
    </submittedName>
</protein>
<accession>A0ACC1JK96</accession>
<dbReference type="Proteomes" id="UP001140234">
    <property type="component" value="Unassembled WGS sequence"/>
</dbReference>
<gene>
    <name evidence="1" type="ORF">IWQ57_006207</name>
</gene>
<comment type="caution">
    <text evidence="1">The sequence shown here is derived from an EMBL/GenBank/DDBJ whole genome shotgun (WGS) entry which is preliminary data.</text>
</comment>
<feature type="non-terminal residue" evidence="1">
    <location>
        <position position="1"/>
    </location>
</feature>